<dbReference type="Proteomes" id="UP001283361">
    <property type="component" value="Unassembled WGS sequence"/>
</dbReference>
<dbReference type="EMBL" id="JAWDGP010000953">
    <property type="protein sequence ID" value="KAK3796000.1"/>
    <property type="molecule type" value="Genomic_DNA"/>
</dbReference>
<dbReference type="PANTHER" id="PTHR46154">
    <property type="match status" value="1"/>
</dbReference>
<keyword evidence="4" id="KW-1185">Reference proteome</keyword>
<dbReference type="PANTHER" id="PTHR46154:SF4">
    <property type="entry name" value="UREA ACTIVE TRANSPORTER"/>
    <property type="match status" value="1"/>
</dbReference>
<keyword evidence="2" id="KW-1133">Transmembrane helix</keyword>
<dbReference type="InterPro" id="IPR038377">
    <property type="entry name" value="Na/Glc_symporter_sf"/>
</dbReference>
<dbReference type="GO" id="GO:0015204">
    <property type="term" value="F:urea transmembrane transporter activity"/>
    <property type="evidence" value="ECO:0007669"/>
    <property type="project" value="InterPro"/>
</dbReference>
<feature type="transmembrane region" description="Helical" evidence="2">
    <location>
        <begin position="27"/>
        <end position="54"/>
    </location>
</feature>
<proteinExistence type="predicted"/>
<evidence type="ECO:0008006" key="5">
    <source>
        <dbReference type="Google" id="ProtNLM"/>
    </source>
</evidence>
<keyword evidence="2" id="KW-0812">Transmembrane</keyword>
<feature type="non-terminal residue" evidence="3">
    <location>
        <position position="196"/>
    </location>
</feature>
<evidence type="ECO:0000313" key="4">
    <source>
        <dbReference type="Proteomes" id="UP001283361"/>
    </source>
</evidence>
<keyword evidence="2" id="KW-0472">Membrane</keyword>
<name>A0AAE1AYH4_9GAST</name>
<evidence type="ECO:0000256" key="2">
    <source>
        <dbReference type="SAM" id="Phobius"/>
    </source>
</evidence>
<comment type="caution">
    <text evidence="3">The sequence shown here is derived from an EMBL/GenBank/DDBJ whole genome shotgun (WGS) entry which is preliminary data.</text>
</comment>
<accession>A0AAE1AYH4</accession>
<feature type="transmembrane region" description="Helical" evidence="2">
    <location>
        <begin position="74"/>
        <end position="96"/>
    </location>
</feature>
<dbReference type="InterPro" id="IPR031155">
    <property type="entry name" value="DUR"/>
</dbReference>
<keyword evidence="1" id="KW-0813">Transport</keyword>
<protein>
    <recommendedName>
        <fullName evidence="5">Sodium/solute symporter</fullName>
    </recommendedName>
</protein>
<dbReference type="Gene3D" id="1.20.1730.10">
    <property type="entry name" value="Sodium/glucose cotransporter"/>
    <property type="match status" value="1"/>
</dbReference>
<gene>
    <name evidence="3" type="ORF">RRG08_035177</name>
</gene>
<dbReference type="AlphaFoldDB" id="A0AAE1AYH4"/>
<sequence length="196" mass="21006">NFGTVFVDQSYWQSAVASKPKQGVLGLLLGGLAWFAIPFSFSTTMGLAYVALSAKQGEGLLTPDDVDAGLVPPVVAYHLLGKSGAILIMVMVLMAVTSTGSSEIMAVTSIIIYDIYALNLKTEALDALTMITGGFNRRNTSRALLGFQQYVTCATREEATLDVLYANVREAYTSYPECPRGNPTIALSYSNLNTGR</sequence>
<dbReference type="GO" id="GO:0005886">
    <property type="term" value="C:plasma membrane"/>
    <property type="evidence" value="ECO:0007669"/>
    <property type="project" value="TreeGrafter"/>
</dbReference>
<evidence type="ECO:0000313" key="3">
    <source>
        <dbReference type="EMBL" id="KAK3796000.1"/>
    </source>
</evidence>
<evidence type="ECO:0000256" key="1">
    <source>
        <dbReference type="ARBA" id="ARBA00022448"/>
    </source>
</evidence>
<reference evidence="3" key="1">
    <citation type="journal article" date="2023" name="G3 (Bethesda)">
        <title>A reference genome for the long-term kleptoplast-retaining sea slug Elysia crispata morphotype clarki.</title>
        <authorList>
            <person name="Eastman K.E."/>
            <person name="Pendleton A.L."/>
            <person name="Shaikh M.A."/>
            <person name="Suttiyut T."/>
            <person name="Ogas R."/>
            <person name="Tomko P."/>
            <person name="Gavelis G."/>
            <person name="Widhalm J.R."/>
            <person name="Wisecaver J.H."/>
        </authorList>
    </citation>
    <scope>NUCLEOTIDE SEQUENCE</scope>
    <source>
        <strain evidence="3">ECLA1</strain>
    </source>
</reference>
<organism evidence="3 4">
    <name type="scientific">Elysia crispata</name>
    <name type="common">lettuce slug</name>
    <dbReference type="NCBI Taxonomy" id="231223"/>
    <lineage>
        <taxon>Eukaryota</taxon>
        <taxon>Metazoa</taxon>
        <taxon>Spiralia</taxon>
        <taxon>Lophotrochozoa</taxon>
        <taxon>Mollusca</taxon>
        <taxon>Gastropoda</taxon>
        <taxon>Heterobranchia</taxon>
        <taxon>Euthyneura</taxon>
        <taxon>Panpulmonata</taxon>
        <taxon>Sacoglossa</taxon>
        <taxon>Placobranchoidea</taxon>
        <taxon>Plakobranchidae</taxon>
        <taxon>Elysia</taxon>
    </lineage>
</organism>